<comment type="caution">
    <text evidence="4">The sequence shown here is derived from an EMBL/GenBank/DDBJ whole genome shotgun (WGS) entry which is preliminary data.</text>
</comment>
<evidence type="ECO:0000313" key="4">
    <source>
        <dbReference type="EMBL" id="GAA2492984.1"/>
    </source>
</evidence>
<protein>
    <submittedName>
        <fullName evidence="4">Alpha/beta hydrolase</fullName>
    </submittedName>
</protein>
<keyword evidence="1 4" id="KW-0378">Hydrolase</keyword>
<keyword evidence="5" id="KW-1185">Reference proteome</keyword>
<dbReference type="PANTHER" id="PTHR48081">
    <property type="entry name" value="AB HYDROLASE SUPERFAMILY PROTEIN C4A8.06C"/>
    <property type="match status" value="1"/>
</dbReference>
<accession>A0ABN3M0B1</accession>
<dbReference type="Pfam" id="PF20434">
    <property type="entry name" value="BD-FAE"/>
    <property type="match status" value="1"/>
</dbReference>
<proteinExistence type="predicted"/>
<organism evidence="4 5">
    <name type="scientific">Streptomyces thermolineatus</name>
    <dbReference type="NCBI Taxonomy" id="44033"/>
    <lineage>
        <taxon>Bacteria</taxon>
        <taxon>Bacillati</taxon>
        <taxon>Actinomycetota</taxon>
        <taxon>Actinomycetes</taxon>
        <taxon>Kitasatosporales</taxon>
        <taxon>Streptomycetaceae</taxon>
        <taxon>Streptomyces</taxon>
    </lineage>
</organism>
<reference evidence="4 5" key="1">
    <citation type="journal article" date="2019" name="Int. J. Syst. Evol. Microbiol.">
        <title>The Global Catalogue of Microorganisms (GCM) 10K type strain sequencing project: providing services to taxonomists for standard genome sequencing and annotation.</title>
        <authorList>
            <consortium name="The Broad Institute Genomics Platform"/>
            <consortium name="The Broad Institute Genome Sequencing Center for Infectious Disease"/>
            <person name="Wu L."/>
            <person name="Ma J."/>
        </authorList>
    </citation>
    <scope>NUCLEOTIDE SEQUENCE [LARGE SCALE GENOMIC DNA]</scope>
    <source>
        <strain evidence="4 5">JCM 6307</strain>
    </source>
</reference>
<evidence type="ECO:0000256" key="1">
    <source>
        <dbReference type="ARBA" id="ARBA00022801"/>
    </source>
</evidence>
<feature type="region of interest" description="Disordered" evidence="2">
    <location>
        <begin position="1"/>
        <end position="20"/>
    </location>
</feature>
<dbReference type="Proteomes" id="UP001501358">
    <property type="component" value="Unassembled WGS sequence"/>
</dbReference>
<evidence type="ECO:0000256" key="2">
    <source>
        <dbReference type="SAM" id="MobiDB-lite"/>
    </source>
</evidence>
<gene>
    <name evidence="4" type="ORF">GCM10010406_31310</name>
</gene>
<dbReference type="SUPFAM" id="SSF53474">
    <property type="entry name" value="alpha/beta-Hydrolases"/>
    <property type="match status" value="1"/>
</dbReference>
<dbReference type="InterPro" id="IPR049492">
    <property type="entry name" value="BD-FAE-like_dom"/>
</dbReference>
<sequence>MSRTPAEEEASAFAHPPAAPDATVRYGDHPDQVVDLWAPGGRAVPAPAPLVVLVHGGAWREPYDRLHVSPVAAFLAGRGLAVASVEYRRTDGAEAKGGWPHTLDDVAAAVDALPGLVEKALPGAADTGRTVLAGHSAGGQLVLWAASRHRLPAGSRWHRASPPPGLRGVVGLAPIAHFDSAVTLSVCNDAVTEFLGGPDLAPGRLPLTDPARILPAGVPVTLVHGRDDVDVPLSVSEAYVRAAAAVGEEPRLTVLEDTGHFPLIDPSADACSTVAEEIARLAR</sequence>
<evidence type="ECO:0000313" key="5">
    <source>
        <dbReference type="Proteomes" id="UP001501358"/>
    </source>
</evidence>
<dbReference type="EMBL" id="BAAATA010000017">
    <property type="protein sequence ID" value="GAA2492984.1"/>
    <property type="molecule type" value="Genomic_DNA"/>
</dbReference>
<feature type="domain" description="BD-FAE-like" evidence="3">
    <location>
        <begin position="46"/>
        <end position="238"/>
    </location>
</feature>
<name>A0ABN3M0B1_9ACTN</name>
<dbReference type="InterPro" id="IPR050300">
    <property type="entry name" value="GDXG_lipolytic_enzyme"/>
</dbReference>
<dbReference type="InterPro" id="IPR029058">
    <property type="entry name" value="AB_hydrolase_fold"/>
</dbReference>
<evidence type="ECO:0000259" key="3">
    <source>
        <dbReference type="Pfam" id="PF20434"/>
    </source>
</evidence>
<dbReference type="Gene3D" id="3.40.50.1820">
    <property type="entry name" value="alpha/beta hydrolase"/>
    <property type="match status" value="1"/>
</dbReference>
<dbReference type="GO" id="GO:0016787">
    <property type="term" value="F:hydrolase activity"/>
    <property type="evidence" value="ECO:0007669"/>
    <property type="project" value="UniProtKB-KW"/>
</dbReference>